<evidence type="ECO:0000256" key="1">
    <source>
        <dbReference type="SAM" id="Phobius"/>
    </source>
</evidence>
<protein>
    <submittedName>
        <fullName evidence="2">Uncharacterized protein</fullName>
    </submittedName>
</protein>
<evidence type="ECO:0000313" key="3">
    <source>
        <dbReference type="Proteomes" id="UP000660745"/>
    </source>
</evidence>
<keyword evidence="1" id="KW-1133">Transmembrane helix</keyword>
<proteinExistence type="predicted"/>
<reference evidence="2" key="2">
    <citation type="submission" date="2020-09" db="EMBL/GenBank/DDBJ databases">
        <authorList>
            <person name="Sun Q."/>
            <person name="Zhou Y."/>
        </authorList>
    </citation>
    <scope>NUCLEOTIDE SEQUENCE</scope>
    <source>
        <strain evidence="2">CGMCC 4.7430</strain>
    </source>
</reference>
<keyword evidence="1" id="KW-0472">Membrane</keyword>
<reference evidence="2" key="1">
    <citation type="journal article" date="2014" name="Int. J. Syst. Evol. Microbiol.">
        <title>Complete genome sequence of Corynebacterium casei LMG S-19264T (=DSM 44701T), isolated from a smear-ripened cheese.</title>
        <authorList>
            <consortium name="US DOE Joint Genome Institute (JGI-PGF)"/>
            <person name="Walter F."/>
            <person name="Albersmeier A."/>
            <person name="Kalinowski J."/>
            <person name="Ruckert C."/>
        </authorList>
    </citation>
    <scope>NUCLEOTIDE SEQUENCE</scope>
    <source>
        <strain evidence="2">CGMCC 4.7430</strain>
    </source>
</reference>
<name>A0A918A1D9_9ACTN</name>
<dbReference type="RefSeq" id="WP_189137851.1">
    <property type="nucleotide sequence ID" value="NZ_BMNK01000002.1"/>
</dbReference>
<dbReference type="Proteomes" id="UP000660745">
    <property type="component" value="Unassembled WGS sequence"/>
</dbReference>
<sequence>MLDELRRPTARRGRLVAITAVVAASVAGAALFAGLRQQGLPAELRDPLAARVTAILEQSSPAEHHEHGHEFGEDAGRVVCAVDPFGIEPADAATVAEVDWVYARHLCAITGAGEDWAMSVRVSGPLAVRLGEHAQILVPEPGIGYPERVRQAIPERYHEEAFGAFADDEAIDAARARFSRAR</sequence>
<feature type="transmembrane region" description="Helical" evidence="1">
    <location>
        <begin position="15"/>
        <end position="35"/>
    </location>
</feature>
<dbReference type="AlphaFoldDB" id="A0A918A1D9"/>
<comment type="caution">
    <text evidence="2">The sequence shown here is derived from an EMBL/GenBank/DDBJ whole genome shotgun (WGS) entry which is preliminary data.</text>
</comment>
<keyword evidence="1" id="KW-0812">Transmembrane</keyword>
<evidence type="ECO:0000313" key="2">
    <source>
        <dbReference type="EMBL" id="GGP03784.1"/>
    </source>
</evidence>
<organism evidence="2 3">
    <name type="scientific">Nonomuraea glycinis</name>
    <dbReference type="NCBI Taxonomy" id="2047744"/>
    <lineage>
        <taxon>Bacteria</taxon>
        <taxon>Bacillati</taxon>
        <taxon>Actinomycetota</taxon>
        <taxon>Actinomycetes</taxon>
        <taxon>Streptosporangiales</taxon>
        <taxon>Streptosporangiaceae</taxon>
        <taxon>Nonomuraea</taxon>
    </lineage>
</organism>
<keyword evidence="3" id="KW-1185">Reference proteome</keyword>
<gene>
    <name evidence="2" type="ORF">GCM10012278_16460</name>
</gene>
<dbReference type="EMBL" id="BMNK01000002">
    <property type="protein sequence ID" value="GGP03784.1"/>
    <property type="molecule type" value="Genomic_DNA"/>
</dbReference>
<accession>A0A918A1D9</accession>